<dbReference type="GeneID" id="5235712"/>
<organism evidence="3 4">
    <name type="scientific">Lodderomyces elongisporus (strain ATCC 11503 / CBS 2605 / JCM 1781 / NBRC 1676 / NRRL YB-4239)</name>
    <name type="common">Yeast</name>
    <name type="synonym">Saccharomyces elongisporus</name>
    <dbReference type="NCBI Taxonomy" id="379508"/>
    <lineage>
        <taxon>Eukaryota</taxon>
        <taxon>Fungi</taxon>
        <taxon>Dikarya</taxon>
        <taxon>Ascomycota</taxon>
        <taxon>Saccharomycotina</taxon>
        <taxon>Pichiomycetes</taxon>
        <taxon>Debaryomycetaceae</taxon>
        <taxon>Candida/Lodderomyces clade</taxon>
        <taxon>Lodderomyces</taxon>
    </lineage>
</organism>
<accession>A5DSV4</accession>
<feature type="compositionally biased region" description="Polar residues" evidence="1">
    <location>
        <begin position="149"/>
        <end position="161"/>
    </location>
</feature>
<evidence type="ECO:0000256" key="1">
    <source>
        <dbReference type="SAM" id="MobiDB-lite"/>
    </source>
</evidence>
<feature type="signal peptide" evidence="2">
    <location>
        <begin position="1"/>
        <end position="20"/>
    </location>
</feature>
<feature type="region of interest" description="Disordered" evidence="1">
    <location>
        <begin position="71"/>
        <end position="207"/>
    </location>
</feature>
<feature type="compositionally biased region" description="Low complexity" evidence="1">
    <location>
        <begin position="162"/>
        <end position="188"/>
    </location>
</feature>
<dbReference type="Proteomes" id="UP000001996">
    <property type="component" value="Unassembled WGS sequence"/>
</dbReference>
<gene>
    <name evidence="3" type="ORF">LELG_00440</name>
</gene>
<dbReference type="OMA" id="VAANIKM"/>
<dbReference type="VEuPathDB" id="FungiDB:LELG_00440"/>
<protein>
    <submittedName>
        <fullName evidence="3">Uncharacterized protein</fullName>
    </submittedName>
</protein>
<keyword evidence="2" id="KW-0732">Signal</keyword>
<evidence type="ECO:0000313" key="4">
    <source>
        <dbReference type="Proteomes" id="UP000001996"/>
    </source>
</evidence>
<keyword evidence="4" id="KW-1185">Reference proteome</keyword>
<sequence length="256" mass="25925">MHSFKLTPLLLLALNSMVKAADEDTTSYETTVTVTSTPQVVQTTTVPGEVLINGIVYVWTDANGQLTSTTEYETTTVPITTDAQQTSSDAETDSDSDSDSATTTATASAITDGNESSDAAAPSSQPSVPAESSDAATSSADATAAPSSNAQESQSTASVSNSESAPTQAPTTTAPASSEATSSASSGDDAGEEEEDNDDDDATRSLTLAPNVSSIFVNVPAGDYSTSTITTDTTLSDGRTAALELVVLYTAVCSAN</sequence>
<dbReference type="AlphaFoldDB" id="A5DSV4"/>
<evidence type="ECO:0000256" key="2">
    <source>
        <dbReference type="SAM" id="SignalP"/>
    </source>
</evidence>
<feature type="compositionally biased region" description="Low complexity" evidence="1">
    <location>
        <begin position="71"/>
        <end position="89"/>
    </location>
</feature>
<proteinExistence type="predicted"/>
<feature type="compositionally biased region" description="Acidic residues" evidence="1">
    <location>
        <begin position="189"/>
        <end position="201"/>
    </location>
</feature>
<feature type="compositionally biased region" description="Low complexity" evidence="1">
    <location>
        <begin position="99"/>
        <end position="148"/>
    </location>
</feature>
<dbReference type="InParanoid" id="A5DSV4"/>
<dbReference type="EMBL" id="CH981524">
    <property type="protein sequence ID" value="EDK42262.1"/>
    <property type="molecule type" value="Genomic_DNA"/>
</dbReference>
<reference evidence="3 4" key="1">
    <citation type="journal article" date="2009" name="Nature">
        <title>Evolution of pathogenicity and sexual reproduction in eight Candida genomes.</title>
        <authorList>
            <person name="Butler G."/>
            <person name="Rasmussen M.D."/>
            <person name="Lin M.F."/>
            <person name="Santos M.A."/>
            <person name="Sakthikumar S."/>
            <person name="Munro C.A."/>
            <person name="Rheinbay E."/>
            <person name="Grabherr M."/>
            <person name="Forche A."/>
            <person name="Reedy J.L."/>
            <person name="Agrafioti I."/>
            <person name="Arnaud M.B."/>
            <person name="Bates S."/>
            <person name="Brown A.J."/>
            <person name="Brunke S."/>
            <person name="Costanzo M.C."/>
            <person name="Fitzpatrick D.A."/>
            <person name="de Groot P.W."/>
            <person name="Harris D."/>
            <person name="Hoyer L.L."/>
            <person name="Hube B."/>
            <person name="Klis F.M."/>
            <person name="Kodira C."/>
            <person name="Lennard N."/>
            <person name="Logue M.E."/>
            <person name="Martin R."/>
            <person name="Neiman A.M."/>
            <person name="Nikolaou E."/>
            <person name="Quail M.A."/>
            <person name="Quinn J."/>
            <person name="Santos M.C."/>
            <person name="Schmitzberger F.F."/>
            <person name="Sherlock G."/>
            <person name="Shah P."/>
            <person name="Silverstein K.A."/>
            <person name="Skrzypek M.S."/>
            <person name="Soll D."/>
            <person name="Staggs R."/>
            <person name="Stansfield I."/>
            <person name="Stumpf M.P."/>
            <person name="Sudbery P.E."/>
            <person name="Srikantha T."/>
            <person name="Zeng Q."/>
            <person name="Berman J."/>
            <person name="Berriman M."/>
            <person name="Heitman J."/>
            <person name="Gow N.A."/>
            <person name="Lorenz M.C."/>
            <person name="Birren B.W."/>
            <person name="Kellis M."/>
            <person name="Cuomo C.A."/>
        </authorList>
    </citation>
    <scope>NUCLEOTIDE SEQUENCE [LARGE SCALE GENOMIC DNA]</scope>
    <source>
        <strain evidence="4">ATCC 11503 / BCRC 21390 / CBS 2605 / JCM 1781 / NBRC 1676 / NRRL YB-4239</strain>
    </source>
</reference>
<feature type="chain" id="PRO_5002679811" evidence="2">
    <location>
        <begin position="21"/>
        <end position="256"/>
    </location>
</feature>
<dbReference type="KEGG" id="lel:PVL30_000430"/>
<evidence type="ECO:0000313" key="3">
    <source>
        <dbReference type="EMBL" id="EDK42262.1"/>
    </source>
</evidence>
<name>A5DSV4_LODEL</name>
<dbReference type="HOGENOM" id="CLU_1086147_0_0_1"/>